<dbReference type="PROSITE" id="PS00455">
    <property type="entry name" value="AMP_BINDING"/>
    <property type="match status" value="1"/>
</dbReference>
<dbReference type="PANTHER" id="PTHR43272:SF32">
    <property type="entry name" value="AMP-DEPENDENT SYNTHETASE_LIGASE DOMAIN-CONTAINING PROTEIN"/>
    <property type="match status" value="1"/>
</dbReference>
<evidence type="ECO:0000259" key="5">
    <source>
        <dbReference type="Pfam" id="PF00501"/>
    </source>
</evidence>
<keyword evidence="1 6" id="KW-0436">Ligase</keyword>
<dbReference type="Pfam" id="PF00501">
    <property type="entry name" value="AMP-binding"/>
    <property type="match status" value="1"/>
</dbReference>
<dbReference type="InterPro" id="IPR020845">
    <property type="entry name" value="AMP-binding_CS"/>
</dbReference>
<evidence type="ECO:0000313" key="8">
    <source>
        <dbReference type="Proteomes" id="UP001207736"/>
    </source>
</evidence>
<feature type="coiled-coil region" evidence="4">
    <location>
        <begin position="529"/>
        <end position="556"/>
    </location>
</feature>
<keyword evidence="9" id="KW-1185">Reference proteome</keyword>
<dbReference type="InterPro" id="IPR000873">
    <property type="entry name" value="AMP-dep_synth/lig_dom"/>
</dbReference>
<keyword evidence="2" id="KW-0276">Fatty acid metabolism</keyword>
<evidence type="ECO:0000256" key="3">
    <source>
        <dbReference type="ARBA" id="ARBA00023098"/>
    </source>
</evidence>
<dbReference type="PANTHER" id="PTHR43272">
    <property type="entry name" value="LONG-CHAIN-FATTY-ACID--COA LIGASE"/>
    <property type="match status" value="1"/>
</dbReference>
<keyword evidence="4" id="KW-0175">Coiled coil</keyword>
<dbReference type="Proteomes" id="UP001208692">
    <property type="component" value="Unassembled WGS sequence"/>
</dbReference>
<evidence type="ECO:0000256" key="1">
    <source>
        <dbReference type="ARBA" id="ARBA00022598"/>
    </source>
</evidence>
<organism evidence="6 8">
    <name type="scientific">Capnocytophaga catalasegens</name>
    <dbReference type="NCBI Taxonomy" id="1004260"/>
    <lineage>
        <taxon>Bacteria</taxon>
        <taxon>Pseudomonadati</taxon>
        <taxon>Bacteroidota</taxon>
        <taxon>Flavobacteriia</taxon>
        <taxon>Flavobacteriales</taxon>
        <taxon>Flavobacteriaceae</taxon>
        <taxon>Capnocytophaga</taxon>
    </lineage>
</organism>
<dbReference type="GO" id="GO:0004467">
    <property type="term" value="F:long-chain fatty acid-CoA ligase activity"/>
    <property type="evidence" value="ECO:0007669"/>
    <property type="project" value="TreeGrafter"/>
</dbReference>
<name>A0AAV5AQ21_9FLAO</name>
<dbReference type="Gene3D" id="3.40.50.12780">
    <property type="entry name" value="N-terminal domain of ligase-like"/>
    <property type="match status" value="1"/>
</dbReference>
<evidence type="ECO:0000256" key="4">
    <source>
        <dbReference type="SAM" id="Coils"/>
    </source>
</evidence>
<evidence type="ECO:0000313" key="9">
    <source>
        <dbReference type="Proteomes" id="UP001208692"/>
    </source>
</evidence>
<evidence type="ECO:0000313" key="7">
    <source>
        <dbReference type="EMBL" id="GJM52573.1"/>
    </source>
</evidence>
<dbReference type="SUPFAM" id="SSF56801">
    <property type="entry name" value="Acetyl-CoA synthetase-like"/>
    <property type="match status" value="1"/>
</dbReference>
<dbReference type="CDD" id="cd05907">
    <property type="entry name" value="VL_LC_FACS_like"/>
    <property type="match status" value="1"/>
</dbReference>
<keyword evidence="3" id="KW-0443">Lipid metabolism</keyword>
<protein>
    <submittedName>
        <fullName evidence="6">Long-chain-fatty-acid--CoA ligase</fullName>
    </submittedName>
</protein>
<evidence type="ECO:0000313" key="6">
    <source>
        <dbReference type="EMBL" id="GJM49423.1"/>
    </source>
</evidence>
<dbReference type="EMBL" id="BQKA01000006">
    <property type="protein sequence ID" value="GJM49423.1"/>
    <property type="molecule type" value="Genomic_DNA"/>
</dbReference>
<reference evidence="6 9" key="1">
    <citation type="submission" date="2021-11" db="EMBL/GenBank/DDBJ databases">
        <title>Draft genome sequence of Capnocytophaga sp. strain KC07075 isolated from cat oral cavity.</title>
        <authorList>
            <person name="Suzuki M."/>
            <person name="Imaoka K."/>
            <person name="Kimura M."/>
            <person name="Morikawa S."/>
            <person name="Maeda K."/>
        </authorList>
    </citation>
    <scope>NUCLEOTIDE SEQUENCE</scope>
    <source>
        <strain evidence="6">KC07075</strain>
        <strain evidence="7 9">KC07079</strain>
    </source>
</reference>
<evidence type="ECO:0000256" key="2">
    <source>
        <dbReference type="ARBA" id="ARBA00022832"/>
    </source>
</evidence>
<feature type="domain" description="AMP-dependent synthetase/ligase" evidence="5">
    <location>
        <begin position="14"/>
        <end position="425"/>
    </location>
</feature>
<dbReference type="EMBL" id="BQKB01000013">
    <property type="protein sequence ID" value="GJM52573.1"/>
    <property type="molecule type" value="Genomic_DNA"/>
</dbReference>
<dbReference type="Proteomes" id="UP001207736">
    <property type="component" value="Unassembled WGS sequence"/>
</dbReference>
<comment type="caution">
    <text evidence="6">The sequence shown here is derived from an EMBL/GenBank/DDBJ whole genome shotgun (WGS) entry which is preliminary data.</text>
</comment>
<dbReference type="GO" id="GO:0016020">
    <property type="term" value="C:membrane"/>
    <property type="evidence" value="ECO:0007669"/>
    <property type="project" value="TreeGrafter"/>
</dbReference>
<proteinExistence type="predicted"/>
<dbReference type="Pfam" id="PF23562">
    <property type="entry name" value="AMP-binding_C_3"/>
    <property type="match status" value="1"/>
</dbReference>
<accession>A0AAV5AQ21</accession>
<sequence>MELNQYHFVKIFLQQVEKYKDREALRHRVDGQWVSISWKQFGESVWNISRALLSNNLPEQSKVGIFSANMPQWTMIDVASALLRASAVPIYATNTSDQAAYIVNSAEIEILFVGEQEQYDKALQAKEKCPNLSKIVAIKNNISLQENEFSIYLDDFLKVSKSETLDAEIYRRIDSCKLKDIYTIIYTSGTTGDPKGVLIDYENIAYQFANHDVRLKVKEGNVSLSFLPLSHVYERIWLLYILHKGVINCYLDDTNKVAEVLKEIKPHYMCVVPRLLEKVYTKIYENITQANIFKRLAFSFSTRSGKQMLKARQKNKKPSWFLQKCYNLANRIVFQKLRDAMGGNIQMMPCGGATLEPSIGRFFQVIGIPVKLGYGMTETTATVSCWDDIPSKLKSVGTIVPNLEVKIGENNEILVRGGSITKGYYNNPEETRKAFTEDGFLRTGDAGSFDKDGNLYITERIKELMKTSNGKYIAPQQIEGKVGKDSFIEQMAVIADMRNYVSALIVPNFEALTIYAKGINLKYKNYSDLIKKHQIIEMFEKRLQRLQKEMPSYEQIKKFTLLTNPFSIDRDELTPTLKLKRKNIYKNYRKEIEAMYA</sequence>
<dbReference type="RefSeq" id="WP_264846017.1">
    <property type="nucleotide sequence ID" value="NZ_BPMA01000016.1"/>
</dbReference>
<gene>
    <name evidence="6" type="ORF">RCZ15_03980</name>
    <name evidence="7" type="ORF">RCZ16_08900</name>
</gene>
<dbReference type="InterPro" id="IPR042099">
    <property type="entry name" value="ANL_N_sf"/>
</dbReference>
<dbReference type="AlphaFoldDB" id="A0AAV5AQ21"/>